<evidence type="ECO:0000256" key="2">
    <source>
        <dbReference type="ARBA" id="ARBA00023136"/>
    </source>
</evidence>
<keyword evidence="4" id="KW-0732">Signal</keyword>
<keyword evidence="1" id="KW-0813">Transport</keyword>
<evidence type="ECO:0000256" key="4">
    <source>
        <dbReference type="SAM" id="SignalP"/>
    </source>
</evidence>
<dbReference type="InterPro" id="IPR011662">
    <property type="entry name" value="Secretin/TonB_short_N"/>
</dbReference>
<gene>
    <name evidence="6" type="ORF">F3B52_26900</name>
</gene>
<evidence type="ECO:0000313" key="6">
    <source>
        <dbReference type="EMBL" id="KAA4632193.1"/>
    </source>
</evidence>
<feature type="non-terminal residue" evidence="6">
    <location>
        <position position="102"/>
    </location>
</feature>
<accession>A0A642C132</accession>
<evidence type="ECO:0000259" key="5">
    <source>
        <dbReference type="Pfam" id="PF07660"/>
    </source>
</evidence>
<evidence type="ECO:0000256" key="3">
    <source>
        <dbReference type="ARBA" id="ARBA00023237"/>
    </source>
</evidence>
<proteinExistence type="predicted"/>
<keyword evidence="3" id="KW-0998">Cell outer membrane</keyword>
<protein>
    <recommendedName>
        <fullName evidence="5">Secretin/TonB short N-terminal domain-containing protein</fullName>
    </recommendedName>
</protein>
<reference evidence="6" key="1">
    <citation type="journal article" date="2019" name="Nat. Med.">
        <title>A library of human gut bacterial isolates paired with longitudinal multiomics data enables mechanistic microbiome research.</title>
        <authorList>
            <person name="Poyet M."/>
            <person name="Groussin M."/>
            <person name="Gibbons S.M."/>
            <person name="Avila-Pacheco J."/>
            <person name="Jiang X."/>
            <person name="Kearney S.M."/>
            <person name="Perrotta A.R."/>
            <person name="Berdy B."/>
            <person name="Zhao S."/>
            <person name="Lieberman T.D."/>
            <person name="Swanson P.K."/>
            <person name="Smith M."/>
            <person name="Roesemann S."/>
            <person name="Alexander J.E."/>
            <person name="Rich S.A."/>
            <person name="Livny J."/>
            <person name="Vlamakis H."/>
            <person name="Clish C."/>
            <person name="Bullock K."/>
            <person name="Deik A."/>
            <person name="Scott J."/>
            <person name="Pierce K.A."/>
            <person name="Xavier R.J."/>
            <person name="Alm E.J."/>
        </authorList>
    </citation>
    <scope>NUCLEOTIDE SEQUENCE</scope>
    <source>
        <strain evidence="6">BIOML-A16</strain>
    </source>
</reference>
<dbReference type="Pfam" id="PF07660">
    <property type="entry name" value="STN"/>
    <property type="match status" value="1"/>
</dbReference>
<feature type="chain" id="PRO_5024912662" description="Secretin/TonB short N-terminal domain-containing protein" evidence="4">
    <location>
        <begin position="34"/>
        <end position="102"/>
    </location>
</feature>
<name>A0A642C132_BACOV</name>
<feature type="signal peptide" evidence="4">
    <location>
        <begin position="1"/>
        <end position="33"/>
    </location>
</feature>
<dbReference type="AlphaFoldDB" id="A0A642C132"/>
<comment type="caution">
    <text evidence="6">The sequence shown here is derived from an EMBL/GenBank/DDBJ whole genome shotgun (WGS) entry which is preliminary data.</text>
</comment>
<dbReference type="GO" id="GO:0019867">
    <property type="term" value="C:outer membrane"/>
    <property type="evidence" value="ECO:0007669"/>
    <property type="project" value="InterPro"/>
</dbReference>
<feature type="domain" description="Secretin/TonB short N-terminal" evidence="5">
    <location>
        <begin position="65"/>
        <end position="101"/>
    </location>
</feature>
<dbReference type="EMBL" id="VWFQ01000102">
    <property type="protein sequence ID" value="KAA4632193.1"/>
    <property type="molecule type" value="Genomic_DNA"/>
</dbReference>
<evidence type="ECO:0000256" key="1">
    <source>
        <dbReference type="ARBA" id="ARBA00022448"/>
    </source>
</evidence>
<sequence length="102" mass="11892">MSYSVKRSRCKQFFRVMRITTLLLFVFIFCMHAENSSSQNVNVTIKRSNTELENVLNDIEKQTDYLFIYNKFVNVDRKVSVNLKKASLEEVLANLFAGTDVK</sequence>
<organism evidence="6">
    <name type="scientific">Bacteroides ovatus</name>
    <dbReference type="NCBI Taxonomy" id="28116"/>
    <lineage>
        <taxon>Bacteria</taxon>
        <taxon>Pseudomonadati</taxon>
        <taxon>Bacteroidota</taxon>
        <taxon>Bacteroidia</taxon>
        <taxon>Bacteroidales</taxon>
        <taxon>Bacteroidaceae</taxon>
        <taxon>Bacteroides</taxon>
    </lineage>
</organism>
<keyword evidence="2" id="KW-0472">Membrane</keyword>